<accession>A0A7Z0AA65</accession>
<dbReference type="PANTHER" id="PTHR43459">
    <property type="entry name" value="ENOYL-COA HYDRATASE"/>
    <property type="match status" value="1"/>
</dbReference>
<evidence type="ECO:0000313" key="2">
    <source>
        <dbReference type="EMBL" id="NYI67267.1"/>
    </source>
</evidence>
<dbReference type="PANTHER" id="PTHR43459:SF1">
    <property type="entry name" value="EG:BACN32G11.4 PROTEIN"/>
    <property type="match status" value="1"/>
</dbReference>
<reference evidence="2 3" key="1">
    <citation type="submission" date="2020-07" db="EMBL/GenBank/DDBJ databases">
        <title>Sequencing the genomes of 1000 actinobacteria strains.</title>
        <authorList>
            <person name="Klenk H.-P."/>
        </authorList>
    </citation>
    <scope>NUCLEOTIDE SEQUENCE [LARGE SCALE GENOMIC DNA]</scope>
    <source>
        <strain evidence="2 3">DSM 26341</strain>
    </source>
</reference>
<dbReference type="SUPFAM" id="SSF52096">
    <property type="entry name" value="ClpP/crotonase"/>
    <property type="match status" value="1"/>
</dbReference>
<dbReference type="InterPro" id="IPR029045">
    <property type="entry name" value="ClpP/crotonase-like_dom_sf"/>
</dbReference>
<dbReference type="AlphaFoldDB" id="A0A7Z0AA65"/>
<comment type="caution">
    <text evidence="2">The sequence shown here is derived from an EMBL/GenBank/DDBJ whole genome shotgun (WGS) entry which is preliminary data.</text>
</comment>
<organism evidence="2 3">
    <name type="scientific">Spelaeicoccus albus</name>
    <dbReference type="NCBI Taxonomy" id="1280376"/>
    <lineage>
        <taxon>Bacteria</taxon>
        <taxon>Bacillati</taxon>
        <taxon>Actinomycetota</taxon>
        <taxon>Actinomycetes</taxon>
        <taxon>Micrococcales</taxon>
        <taxon>Brevibacteriaceae</taxon>
        <taxon>Spelaeicoccus</taxon>
    </lineage>
</organism>
<dbReference type="EMBL" id="JACBZP010000001">
    <property type="protein sequence ID" value="NYI67267.1"/>
    <property type="molecule type" value="Genomic_DNA"/>
</dbReference>
<name>A0A7Z0AA65_9MICO</name>
<dbReference type="Proteomes" id="UP000539111">
    <property type="component" value="Unassembled WGS sequence"/>
</dbReference>
<dbReference type="GO" id="GO:0003824">
    <property type="term" value="F:catalytic activity"/>
    <property type="evidence" value="ECO:0007669"/>
    <property type="project" value="UniProtKB-ARBA"/>
</dbReference>
<dbReference type="InterPro" id="IPR014748">
    <property type="entry name" value="Enoyl-CoA_hydra_C"/>
</dbReference>
<dbReference type="Pfam" id="PF00378">
    <property type="entry name" value="ECH_1"/>
    <property type="match status" value="2"/>
</dbReference>
<evidence type="ECO:0000256" key="1">
    <source>
        <dbReference type="ARBA" id="ARBA00005254"/>
    </source>
</evidence>
<dbReference type="CDD" id="cd06558">
    <property type="entry name" value="crotonase-like"/>
    <property type="match status" value="1"/>
</dbReference>
<comment type="similarity">
    <text evidence="1">Belongs to the enoyl-CoA hydratase/isomerase family.</text>
</comment>
<dbReference type="Gene3D" id="1.10.12.10">
    <property type="entry name" value="Lyase 2-enoyl-coa Hydratase, Chain A, domain 2"/>
    <property type="match status" value="1"/>
</dbReference>
<dbReference type="InterPro" id="IPR001753">
    <property type="entry name" value="Enoyl-CoA_hydra/iso"/>
</dbReference>
<proteinExistence type="inferred from homology"/>
<evidence type="ECO:0000313" key="3">
    <source>
        <dbReference type="Proteomes" id="UP000539111"/>
    </source>
</evidence>
<sequence>MNAGPATIETSTAGGVRTLRIARPERLCAVDVPTMCDLIDGLQGAVDDPEVRCVVLTGTGRAFSAGADLRELAQPSPAPRAAELLATHDGLGGQAPGTRGKAVIIDVCNRFVLAITEAPVPVIAAVNGLVVGVGNAFALAGDLVLASSCATMSFGFSKIGLMPDGGATALAPARMGRGAVARMLYAHETLDAAEAMRVGWADEVVPAEEFDAVVAERAAELASGPTRAWAASKASLAAGLRPELLRAMQAEADGQVALAETDDHRGAARAFAAGEAPTFRGR</sequence>
<gene>
    <name evidence="2" type="ORF">BJY26_001573</name>
</gene>
<dbReference type="Gene3D" id="3.90.226.10">
    <property type="entry name" value="2-enoyl-CoA Hydratase, Chain A, domain 1"/>
    <property type="match status" value="1"/>
</dbReference>
<dbReference type="RefSeq" id="WP_179427127.1">
    <property type="nucleotide sequence ID" value="NZ_JACBZP010000001.1"/>
</dbReference>
<keyword evidence="3" id="KW-1185">Reference proteome</keyword>
<protein>
    <submittedName>
        <fullName evidence="2">Enoyl-CoA hydratase/carnithine racemase</fullName>
    </submittedName>
</protein>